<dbReference type="EMBL" id="FWXS01000003">
    <property type="protein sequence ID" value="SMC50419.1"/>
    <property type="molecule type" value="Genomic_DNA"/>
</dbReference>
<organism evidence="2 3">
    <name type="scientific">Moheibacter sediminis</name>
    <dbReference type="NCBI Taxonomy" id="1434700"/>
    <lineage>
        <taxon>Bacteria</taxon>
        <taxon>Pseudomonadati</taxon>
        <taxon>Bacteroidota</taxon>
        <taxon>Flavobacteriia</taxon>
        <taxon>Flavobacteriales</taxon>
        <taxon>Weeksellaceae</taxon>
        <taxon>Moheibacter</taxon>
    </lineage>
</organism>
<dbReference type="RefSeq" id="WP_084016728.1">
    <property type="nucleotide sequence ID" value="NZ_FWXS01000003.1"/>
</dbReference>
<evidence type="ECO:0000313" key="3">
    <source>
        <dbReference type="Proteomes" id="UP000192393"/>
    </source>
</evidence>
<sequence length="97" mass="10853">MKTITIITTAIIATSIFSCKEKQEQIEVKNADEHIMHASQNLDVKVDNKIDPICEMETAGHVSDTIHYDGKIYGFCSSGCKEEFSKNPQQYLSKLGN</sequence>
<dbReference type="OrthoDB" id="678327at2"/>
<protein>
    <submittedName>
        <fullName evidence="2">YHS domain-containing protein</fullName>
    </submittedName>
</protein>
<dbReference type="Pfam" id="PF04945">
    <property type="entry name" value="YHS"/>
    <property type="match status" value="1"/>
</dbReference>
<dbReference type="InterPro" id="IPR007029">
    <property type="entry name" value="YHS_dom"/>
</dbReference>
<gene>
    <name evidence="2" type="ORF">SAMN06296427_103139</name>
</gene>
<dbReference type="AlphaFoldDB" id="A0A1W1ZPS3"/>
<name>A0A1W1ZPS3_9FLAO</name>
<keyword evidence="3" id="KW-1185">Reference proteome</keyword>
<dbReference type="InterPro" id="IPR011017">
    <property type="entry name" value="TRASH_dom"/>
</dbReference>
<dbReference type="InterPro" id="IPR009078">
    <property type="entry name" value="Ferritin-like_SF"/>
</dbReference>
<dbReference type="Gene3D" id="1.10.620.20">
    <property type="entry name" value="Ribonucleotide Reductase, subunit A"/>
    <property type="match status" value="1"/>
</dbReference>
<feature type="domain" description="TRASH" evidence="1">
    <location>
        <begin position="51"/>
        <end position="88"/>
    </location>
</feature>
<dbReference type="STRING" id="1434700.SAMN06296427_103139"/>
<evidence type="ECO:0000259" key="1">
    <source>
        <dbReference type="SMART" id="SM00746"/>
    </source>
</evidence>
<dbReference type="SUPFAM" id="SSF47240">
    <property type="entry name" value="Ferritin-like"/>
    <property type="match status" value="1"/>
</dbReference>
<reference evidence="2 3" key="1">
    <citation type="submission" date="2017-04" db="EMBL/GenBank/DDBJ databases">
        <authorList>
            <person name="Afonso C.L."/>
            <person name="Miller P.J."/>
            <person name="Scott M.A."/>
            <person name="Spackman E."/>
            <person name="Goraichik I."/>
            <person name="Dimitrov K.M."/>
            <person name="Suarez D.L."/>
            <person name="Swayne D.E."/>
        </authorList>
    </citation>
    <scope>NUCLEOTIDE SEQUENCE [LARGE SCALE GENOMIC DNA]</scope>
    <source>
        <strain evidence="2 3">CGMCC 1.12708</strain>
    </source>
</reference>
<dbReference type="GO" id="GO:0016491">
    <property type="term" value="F:oxidoreductase activity"/>
    <property type="evidence" value="ECO:0007669"/>
    <property type="project" value="InterPro"/>
</dbReference>
<accession>A0A1W1ZPS3</accession>
<dbReference type="PROSITE" id="PS51257">
    <property type="entry name" value="PROKAR_LIPOPROTEIN"/>
    <property type="match status" value="1"/>
</dbReference>
<dbReference type="InterPro" id="IPR012348">
    <property type="entry name" value="RNR-like"/>
</dbReference>
<dbReference type="SMART" id="SM00746">
    <property type="entry name" value="TRASH"/>
    <property type="match status" value="1"/>
</dbReference>
<proteinExistence type="predicted"/>
<dbReference type="Proteomes" id="UP000192393">
    <property type="component" value="Unassembled WGS sequence"/>
</dbReference>
<evidence type="ECO:0000313" key="2">
    <source>
        <dbReference type="EMBL" id="SMC50419.1"/>
    </source>
</evidence>